<name>A0A7X6N1W4_9LACO</name>
<reference evidence="1 2" key="1">
    <citation type="submission" date="2020-04" db="EMBL/GenBank/DDBJ databases">
        <title>MicrobeNet Type strains.</title>
        <authorList>
            <person name="Nicholson A.C."/>
        </authorList>
    </citation>
    <scope>NUCLEOTIDE SEQUENCE [LARGE SCALE GENOMIC DNA]</scope>
    <source>
        <strain evidence="1 2">CCUG 61472</strain>
    </source>
</reference>
<comment type="caution">
    <text evidence="1">The sequence shown here is derived from an EMBL/GenBank/DDBJ whole genome shotgun (WGS) entry which is preliminary data.</text>
</comment>
<dbReference type="RefSeq" id="WP_168721508.1">
    <property type="nucleotide sequence ID" value="NZ_JAAXPN010000001.1"/>
</dbReference>
<dbReference type="EMBL" id="JAAXPN010000001">
    <property type="protein sequence ID" value="NKZ23724.1"/>
    <property type="molecule type" value="Genomic_DNA"/>
</dbReference>
<sequence>MIIKDSKRLLNLLLRLIAGEKIDRDTWIETNELKLRTAQNDFKDIENAIGNDHPLYEVVRANKTISIVRKNALDEKHILIISKLILASRAFVNVEKSTLISNLLLLTNNQNVKIIRHSLANETNDYKALQHNRPLINLIWQFTIWIETRQVLSFDYKKMDHTTKSYIGLPIGLFFDTYYFYVIMQREKDGKNFQAFHRIDRFSNLWPNNKVKIIHPASLNTLEENKIRATNNLMQLGYTIPIEFDFTGNPEAALDKFPDAIISDKQIPNGVHIKIPNANKKGAMMWFLSQGSHVKVTSPASLITDIRNEIDALQKMYN</sequence>
<organism evidence="1 2">
    <name type="scientific">Periweissella fabalis</name>
    <dbReference type="NCBI Taxonomy" id="1070421"/>
    <lineage>
        <taxon>Bacteria</taxon>
        <taxon>Bacillati</taxon>
        <taxon>Bacillota</taxon>
        <taxon>Bacilli</taxon>
        <taxon>Lactobacillales</taxon>
        <taxon>Lactobacillaceae</taxon>
        <taxon>Periweissella</taxon>
    </lineage>
</organism>
<gene>
    <name evidence="1" type="ORF">HF964_02725</name>
</gene>
<protein>
    <submittedName>
        <fullName evidence="1">WYL domain-containing protein</fullName>
    </submittedName>
</protein>
<accession>A0A7X6N1W4</accession>
<evidence type="ECO:0000313" key="1">
    <source>
        <dbReference type="EMBL" id="NKZ23724.1"/>
    </source>
</evidence>
<evidence type="ECO:0000313" key="2">
    <source>
        <dbReference type="Proteomes" id="UP000549765"/>
    </source>
</evidence>
<dbReference type="AlphaFoldDB" id="A0A7X6N1W4"/>
<dbReference type="Proteomes" id="UP000549765">
    <property type="component" value="Unassembled WGS sequence"/>
</dbReference>
<proteinExistence type="predicted"/>
<keyword evidence="2" id="KW-1185">Reference proteome</keyword>